<dbReference type="EMBL" id="JACYFT010000001">
    <property type="protein sequence ID" value="MBD8049341.1"/>
    <property type="molecule type" value="Genomic_DNA"/>
</dbReference>
<feature type="transmembrane region" description="Helical" evidence="2">
    <location>
        <begin position="85"/>
        <end position="103"/>
    </location>
</feature>
<reference evidence="4" key="1">
    <citation type="submission" date="2020-09" db="EMBL/GenBank/DDBJ databases">
        <title>Genome seq and assembly of Limnohabitants sp.</title>
        <authorList>
            <person name="Chhetri G."/>
        </authorList>
    </citation>
    <scope>NUCLEOTIDE SEQUENCE</scope>
    <source>
        <strain evidence="4">JUR4</strain>
    </source>
</reference>
<keyword evidence="2" id="KW-0812">Transmembrane</keyword>
<protein>
    <submittedName>
        <fullName evidence="4">DUF883 family protein</fullName>
    </submittedName>
</protein>
<feature type="region of interest" description="Disordered" evidence="1">
    <location>
        <begin position="1"/>
        <end position="30"/>
    </location>
</feature>
<evidence type="ECO:0000256" key="2">
    <source>
        <dbReference type="SAM" id="Phobius"/>
    </source>
</evidence>
<dbReference type="Proteomes" id="UP000647424">
    <property type="component" value="Unassembled WGS sequence"/>
</dbReference>
<feature type="domain" description="DUF883" evidence="3">
    <location>
        <begin position="73"/>
        <end position="100"/>
    </location>
</feature>
<sequence length="108" mass="11763">MKTHTDPMTKATDIGSHISGALHEAMRENSHDLHRVSERLADSINNLASKSKDAASDVQHRLEKEAQKMSATAEHYIQNDPFKSVLIAAGVGATAGALLSWWLGSRSR</sequence>
<evidence type="ECO:0000256" key="1">
    <source>
        <dbReference type="SAM" id="MobiDB-lite"/>
    </source>
</evidence>
<evidence type="ECO:0000313" key="5">
    <source>
        <dbReference type="Proteomes" id="UP000647424"/>
    </source>
</evidence>
<accession>A0A927IKN6</accession>
<dbReference type="AlphaFoldDB" id="A0A927IKN6"/>
<dbReference type="InterPro" id="IPR043605">
    <property type="entry name" value="DUF883_C"/>
</dbReference>
<keyword evidence="5" id="KW-1185">Reference proteome</keyword>
<keyword evidence="2" id="KW-0472">Membrane</keyword>
<evidence type="ECO:0000259" key="3">
    <source>
        <dbReference type="Pfam" id="PF19029"/>
    </source>
</evidence>
<organism evidence="4 5">
    <name type="scientific">Limnohabitans radicicola</name>
    <dbReference type="NCBI Taxonomy" id="2771427"/>
    <lineage>
        <taxon>Bacteria</taxon>
        <taxon>Pseudomonadati</taxon>
        <taxon>Pseudomonadota</taxon>
        <taxon>Betaproteobacteria</taxon>
        <taxon>Burkholderiales</taxon>
        <taxon>Comamonadaceae</taxon>
        <taxon>Limnohabitans</taxon>
    </lineage>
</organism>
<comment type="caution">
    <text evidence="4">The sequence shown here is derived from an EMBL/GenBank/DDBJ whole genome shotgun (WGS) entry which is preliminary data.</text>
</comment>
<evidence type="ECO:0000313" key="4">
    <source>
        <dbReference type="EMBL" id="MBD8049341.1"/>
    </source>
</evidence>
<dbReference type="RefSeq" id="WP_191817814.1">
    <property type="nucleotide sequence ID" value="NZ_JACYFT010000001.1"/>
</dbReference>
<dbReference type="Pfam" id="PF19029">
    <property type="entry name" value="DUF883_C"/>
    <property type="match status" value="1"/>
</dbReference>
<keyword evidence="2" id="KW-1133">Transmembrane helix</keyword>
<gene>
    <name evidence="4" type="ORF">IC609_02210</name>
</gene>
<proteinExistence type="predicted"/>
<name>A0A927IKN6_9BURK</name>